<dbReference type="PANTHER" id="PTHR35119:SF1">
    <property type="entry name" value="PROTEIN POLYCHOME"/>
    <property type="match status" value="1"/>
</dbReference>
<dbReference type="GO" id="GO:0051783">
    <property type="term" value="P:regulation of nuclear division"/>
    <property type="evidence" value="ECO:0007669"/>
    <property type="project" value="InterPro"/>
</dbReference>
<dbReference type="AlphaFoldDB" id="A0A7C9ER70"/>
<evidence type="ECO:0000256" key="1">
    <source>
        <dbReference type="SAM" id="MobiDB-lite"/>
    </source>
</evidence>
<evidence type="ECO:0000313" key="2">
    <source>
        <dbReference type="EMBL" id="MBA4668368.1"/>
    </source>
</evidence>
<protein>
    <submittedName>
        <fullName evidence="2">Uncharacterized protein</fullName>
    </submittedName>
</protein>
<feature type="region of interest" description="Disordered" evidence="1">
    <location>
        <begin position="127"/>
        <end position="169"/>
    </location>
</feature>
<feature type="compositionally biased region" description="Polar residues" evidence="1">
    <location>
        <begin position="129"/>
        <end position="147"/>
    </location>
</feature>
<organism evidence="2">
    <name type="scientific">Opuntia streptacantha</name>
    <name type="common">Prickly pear cactus</name>
    <name type="synonym">Opuntia cardona</name>
    <dbReference type="NCBI Taxonomy" id="393608"/>
    <lineage>
        <taxon>Eukaryota</taxon>
        <taxon>Viridiplantae</taxon>
        <taxon>Streptophyta</taxon>
        <taxon>Embryophyta</taxon>
        <taxon>Tracheophyta</taxon>
        <taxon>Spermatophyta</taxon>
        <taxon>Magnoliopsida</taxon>
        <taxon>eudicotyledons</taxon>
        <taxon>Gunneridae</taxon>
        <taxon>Pentapetalae</taxon>
        <taxon>Caryophyllales</taxon>
        <taxon>Cactineae</taxon>
        <taxon>Cactaceae</taxon>
        <taxon>Opuntioideae</taxon>
        <taxon>Opuntia</taxon>
    </lineage>
</organism>
<reference evidence="2" key="2">
    <citation type="submission" date="2020-07" db="EMBL/GenBank/DDBJ databases">
        <authorList>
            <person name="Vera ALvarez R."/>
            <person name="Arias-Moreno D.M."/>
            <person name="Jimenez-Jacinto V."/>
            <person name="Jimenez-Bremont J.F."/>
            <person name="Swaminathan K."/>
            <person name="Moose S.P."/>
            <person name="Guerrero-Gonzalez M.L."/>
            <person name="Marino-Ramirez L."/>
            <person name="Landsman D."/>
            <person name="Rodriguez-Kessler M."/>
            <person name="Delgado-Sanchez P."/>
        </authorList>
    </citation>
    <scope>NUCLEOTIDE SEQUENCE</scope>
    <source>
        <tissue evidence="2">Cladode</tissue>
    </source>
</reference>
<dbReference type="InterPro" id="IPR034590">
    <property type="entry name" value="POLYCHOME/GIG1"/>
</dbReference>
<proteinExistence type="predicted"/>
<accession>A0A7C9ER70</accession>
<name>A0A7C9ER70_OPUST</name>
<sequence length="241" mass="26704">MPAPPRDRLPRPIDISTLFRGAARRVDLIVDEPGLRWAGLSGNLTGSGSVNGGSGSIVRRVGVHRVGIGHHRNFHRSPAAVRENRATVTPARRGGRRSVLPNWYPRTPLREITAIVGAIERRRAELQVDQATEPSLEDTTNAPSVTGAQPEHHEIGASTPLPTILMKPQPSPLTQAVKITGGITLKENRPDWDFLTPEKKLLNSIEKVSEVWVKEHRKLERTPAAKKAERDRKVRVLMSMR</sequence>
<dbReference type="GO" id="GO:0005634">
    <property type="term" value="C:nucleus"/>
    <property type="evidence" value="ECO:0007669"/>
    <property type="project" value="InterPro"/>
</dbReference>
<dbReference type="PANTHER" id="PTHR35119">
    <property type="entry name" value="PROTEIN POLYCHOME"/>
    <property type="match status" value="1"/>
</dbReference>
<dbReference type="EMBL" id="GISG01239304">
    <property type="protein sequence ID" value="MBA4668368.1"/>
    <property type="molecule type" value="Transcribed_RNA"/>
</dbReference>
<reference evidence="2" key="1">
    <citation type="journal article" date="2013" name="J. Plant Res.">
        <title>Effect of fungi and light on seed germination of three Opuntia species from semiarid lands of central Mexico.</title>
        <authorList>
            <person name="Delgado-Sanchez P."/>
            <person name="Jimenez-Bremont J.F."/>
            <person name="Guerrero-Gonzalez Mde L."/>
            <person name="Flores J."/>
        </authorList>
    </citation>
    <scope>NUCLEOTIDE SEQUENCE</scope>
    <source>
        <tissue evidence="2">Cladode</tissue>
    </source>
</reference>